<dbReference type="RefSeq" id="WP_252768341.1">
    <property type="nucleotide sequence ID" value="NZ_JAMXMC010000002.1"/>
</dbReference>
<organism evidence="2 3">
    <name type="scientific">Ideonella oryzae</name>
    <dbReference type="NCBI Taxonomy" id="2937441"/>
    <lineage>
        <taxon>Bacteria</taxon>
        <taxon>Pseudomonadati</taxon>
        <taxon>Pseudomonadota</taxon>
        <taxon>Betaproteobacteria</taxon>
        <taxon>Burkholderiales</taxon>
        <taxon>Sphaerotilaceae</taxon>
        <taxon>Ideonella</taxon>
    </lineage>
</organism>
<name>A0ABT1BJV4_9BURK</name>
<sequence>MSSRRVLSRACRLVFTLWATAAGGLPAGAQATLPEVQVSTSLLLDYEFDWGRDGVSCPSCNQGAGNARVAFVDSLRRLWVADVDVLTGNFVPANGRGILVDSNAALTSTYLNGPEWVNSQLGSQLVYNKYQTGAAPSDQTVGLGVASFDGTAWSSTLLGSSLGKVNPIGSGDAGDTAPILHYQNTSTSAAFARRELEPTSQVALSVCVGTASSSRRSVPGTHKIIITGVAGAGLYQIFLYDMDTGVTEQLTDEWASLSGAFMWPAPEYGGEYVFFAVRNGQEIVVYRQLPDGQGQPRWTAVLSQGMPDAAYPFVWSPEYFVHNGRSYIFFQMNASPVALNYTQPSRLAMMGITPETGNIVMLTPDDAPVRARTDPEYFITTQGPFIYYNRYRTVSGLPVSEGVWRVDTGLGAPATGLGVGR</sequence>
<protein>
    <submittedName>
        <fullName evidence="2">Uncharacterized protein</fullName>
    </submittedName>
</protein>
<dbReference type="Proteomes" id="UP001204851">
    <property type="component" value="Unassembled WGS sequence"/>
</dbReference>
<feature type="chain" id="PRO_5045641642" evidence="1">
    <location>
        <begin position="22"/>
        <end position="421"/>
    </location>
</feature>
<gene>
    <name evidence="2" type="ORF">M0L44_04030</name>
</gene>
<accession>A0ABT1BJV4</accession>
<feature type="signal peptide" evidence="1">
    <location>
        <begin position="1"/>
        <end position="21"/>
    </location>
</feature>
<dbReference type="SUPFAM" id="SSF82171">
    <property type="entry name" value="DPP6 N-terminal domain-like"/>
    <property type="match status" value="1"/>
</dbReference>
<reference evidence="2 3" key="1">
    <citation type="submission" date="2022-06" db="EMBL/GenBank/DDBJ databases">
        <title>Ideonella sp. NS12-5 Genome sequencing and assembly.</title>
        <authorList>
            <person name="Jung Y."/>
        </authorList>
    </citation>
    <scope>NUCLEOTIDE SEQUENCE [LARGE SCALE GENOMIC DNA]</scope>
    <source>
        <strain evidence="2 3">NS12-5</strain>
    </source>
</reference>
<keyword evidence="3" id="KW-1185">Reference proteome</keyword>
<evidence type="ECO:0000256" key="1">
    <source>
        <dbReference type="SAM" id="SignalP"/>
    </source>
</evidence>
<dbReference type="EMBL" id="JAMXMC010000002">
    <property type="protein sequence ID" value="MCO5975896.1"/>
    <property type="molecule type" value="Genomic_DNA"/>
</dbReference>
<evidence type="ECO:0000313" key="3">
    <source>
        <dbReference type="Proteomes" id="UP001204851"/>
    </source>
</evidence>
<comment type="caution">
    <text evidence="2">The sequence shown here is derived from an EMBL/GenBank/DDBJ whole genome shotgun (WGS) entry which is preliminary data.</text>
</comment>
<keyword evidence="1" id="KW-0732">Signal</keyword>
<evidence type="ECO:0000313" key="2">
    <source>
        <dbReference type="EMBL" id="MCO5975896.1"/>
    </source>
</evidence>
<proteinExistence type="predicted"/>